<accession>A0A1C3PFW6</accession>
<dbReference type="EMBL" id="FLUV01002438">
    <property type="protein sequence ID" value="SBW28714.1"/>
    <property type="molecule type" value="Genomic_DNA"/>
</dbReference>
<keyword evidence="1" id="KW-0472">Membrane</keyword>
<keyword evidence="1" id="KW-0812">Transmembrane</keyword>
<evidence type="ECO:0000256" key="1">
    <source>
        <dbReference type="SAM" id="Phobius"/>
    </source>
</evidence>
<dbReference type="AlphaFoldDB" id="A0A1C3PFW6"/>
<keyword evidence="3" id="KW-1185">Reference proteome</keyword>
<feature type="transmembrane region" description="Helical" evidence="1">
    <location>
        <begin position="46"/>
        <end position="74"/>
    </location>
</feature>
<keyword evidence="1" id="KW-1133">Transmembrane helix</keyword>
<sequence>MVLTPVSTEKLENVHEAAERAVRHGVVTVDLAGRRYELLPPEQLGYLAGLVALGFLGIIEWSIAAVVAVGHTLVYRSHRQGLRSLGAALQEA</sequence>
<evidence type="ECO:0000313" key="3">
    <source>
        <dbReference type="Proteomes" id="UP000199013"/>
    </source>
</evidence>
<name>A0A1C3PFW6_9ACTN</name>
<proteinExistence type="predicted"/>
<reference evidence="3" key="1">
    <citation type="submission" date="2016-02" db="EMBL/GenBank/DDBJ databases">
        <authorList>
            <person name="Wibberg D."/>
        </authorList>
    </citation>
    <scope>NUCLEOTIDE SEQUENCE [LARGE SCALE GENOMIC DNA]</scope>
</reference>
<dbReference type="Proteomes" id="UP000199013">
    <property type="component" value="Unassembled WGS sequence"/>
</dbReference>
<evidence type="ECO:0000313" key="2">
    <source>
        <dbReference type="EMBL" id="SBW28714.1"/>
    </source>
</evidence>
<gene>
    <name evidence="2" type="ORF">FDG2_5900</name>
</gene>
<organism evidence="2 3">
    <name type="scientific">Candidatus Protofrankia californiensis</name>
    <dbReference type="NCBI Taxonomy" id="1839754"/>
    <lineage>
        <taxon>Bacteria</taxon>
        <taxon>Bacillati</taxon>
        <taxon>Actinomycetota</taxon>
        <taxon>Actinomycetes</taxon>
        <taxon>Frankiales</taxon>
        <taxon>Frankiaceae</taxon>
        <taxon>Protofrankia</taxon>
    </lineage>
</organism>
<protein>
    <submittedName>
        <fullName evidence="2">Putative membrane protein</fullName>
    </submittedName>
</protein>